<keyword evidence="4" id="KW-1185">Reference proteome</keyword>
<feature type="signal peptide" evidence="2">
    <location>
        <begin position="1"/>
        <end position="16"/>
    </location>
</feature>
<dbReference type="AlphaFoldDB" id="A0AAV0VHG2"/>
<keyword evidence="2" id="KW-0732">Signal</keyword>
<evidence type="ECO:0000256" key="2">
    <source>
        <dbReference type="SAM" id="SignalP"/>
    </source>
</evidence>
<evidence type="ECO:0000256" key="1">
    <source>
        <dbReference type="SAM" id="MobiDB-lite"/>
    </source>
</evidence>
<dbReference type="PROSITE" id="PS51257">
    <property type="entry name" value="PROKAR_LIPOPROTEIN"/>
    <property type="match status" value="1"/>
</dbReference>
<sequence>MRSVLILCVIIAAAVACPLSKECSCNLPKICPSNWKIKTFDSQYATLAFQRTWYLQLATPTYIDQQNPLKTGLFCNSYPCTKNQLIFTDTTPCDDTDYNTEYEVIDSSYNIYTQCTETQKALLCPAYGSCSPYAIFNVGSEKYYTNPIIEKYPFIDQDLFRHKIGQGSCEREYTVAVIGGDDCYKEYMVLVVINQYDNFFGGNNYIIWVLTRDVNPDWCTYDKAYNDIKESGLSPNYLVSVDHSLESLGGPSMTVPSMGPSMTVPSMAPTMPGDIDGMIQKTSVSTTSATKSISTDCGTVTSSSTSTTTTSTTSTVIIDKSPDFSSLYDLGPCDLYNPYDGLQIYKNMDKPTIRRALSGNYYMTQATPCSFYDNPNSRVGLLNTCFPGCGMQLCFDDASIDDWDCNTPRMVMDRGYNMRTGEVQMTRSYISSVYSDDYPFGTTTYAFHSEGYYDSPIDETDCLPLDGMICKAPSDIYKNQIIASIIGYKDDDYLMFCIANRYKNPLFPKKQVPLVYCYTRERIPSQATMNSITQEMLRCGLNPNYLMKIDQSKPIDDVFTFDKAYYESTVTSTSMTKSMVSTRGLAIRNTPLQGLPSICPQEWDVKTFDSQYATIAFQGTWNVQMTSPTYINGNNPLKTGLFCNSYPCAGNQLLFKDTTPCDDTDFNIEYEMIDSSYNLYTQCTETQKALLSPAYGSCSPYAIFNVGSEKYYKTAITEKYPFIDKDLIRHKIGQGTCEREYTVAVIGGDDCYNEYMVLVVINQYDNFFGGNKYLIWVVTREANPKWSTYKKAYEDIERSGLSPNYLVSVDHSIDSMSAPTMTVPSMGPSITVPSMAPTMPGDIDGIIQKTSVSTTSATKSISTDCGSTVTSSSTSTTTTSTVIIDKSPDFSGQYEFGQCDLYNGIQIYKNLDKPTIKRALSGKYYMSQATPCSYYNSPNSRVGLLNTCFPGCGMQLCFDDASIDDWDCNTPRMVMDRGYNMRTGEVQMTRSYISSVYSDDYPFGTTTYAFHSEGYYDSPIEETDCLPLDGMICKAPSDIYKNQIIASIIGYKDDDYLIFCIANRYKNPLFSSTPVNQVIAYTRQRIPSPETIRSMTQELLQCGYNPNHLIKVDQTMYMDDDYVFESSYYESQTSCWSSSSSSCSSSTSSSSYSSSSSSSSISISCD</sequence>
<feature type="region of interest" description="Disordered" evidence="1">
    <location>
        <begin position="858"/>
        <end position="878"/>
    </location>
</feature>
<feature type="region of interest" description="Disordered" evidence="1">
    <location>
        <begin position="1135"/>
        <end position="1166"/>
    </location>
</feature>
<name>A0AAV0VHG2_9HEMI</name>
<evidence type="ECO:0000313" key="4">
    <source>
        <dbReference type="Proteomes" id="UP001160148"/>
    </source>
</evidence>
<feature type="chain" id="PRO_5043729250" evidence="2">
    <location>
        <begin position="17"/>
        <end position="1166"/>
    </location>
</feature>
<accession>A0AAV0VHG2</accession>
<protein>
    <submittedName>
        <fullName evidence="3">Uncharacterized protein</fullName>
    </submittedName>
</protein>
<comment type="caution">
    <text evidence="3">The sequence shown here is derived from an EMBL/GenBank/DDBJ whole genome shotgun (WGS) entry which is preliminary data.</text>
</comment>
<proteinExistence type="predicted"/>
<dbReference type="Proteomes" id="UP001160148">
    <property type="component" value="Unassembled WGS sequence"/>
</dbReference>
<gene>
    <name evidence="3" type="ORF">MEUPH1_LOCUS919</name>
</gene>
<organism evidence="3 4">
    <name type="scientific">Macrosiphum euphorbiae</name>
    <name type="common">potato aphid</name>
    <dbReference type="NCBI Taxonomy" id="13131"/>
    <lineage>
        <taxon>Eukaryota</taxon>
        <taxon>Metazoa</taxon>
        <taxon>Ecdysozoa</taxon>
        <taxon>Arthropoda</taxon>
        <taxon>Hexapoda</taxon>
        <taxon>Insecta</taxon>
        <taxon>Pterygota</taxon>
        <taxon>Neoptera</taxon>
        <taxon>Paraneoptera</taxon>
        <taxon>Hemiptera</taxon>
        <taxon>Sternorrhyncha</taxon>
        <taxon>Aphidomorpha</taxon>
        <taxon>Aphidoidea</taxon>
        <taxon>Aphididae</taxon>
        <taxon>Macrosiphini</taxon>
        <taxon>Macrosiphum</taxon>
    </lineage>
</organism>
<reference evidence="3 4" key="1">
    <citation type="submission" date="2023-01" db="EMBL/GenBank/DDBJ databases">
        <authorList>
            <person name="Whitehead M."/>
        </authorList>
    </citation>
    <scope>NUCLEOTIDE SEQUENCE [LARGE SCALE GENOMIC DNA]</scope>
</reference>
<dbReference type="EMBL" id="CARXXK010000001">
    <property type="protein sequence ID" value="CAI6343688.1"/>
    <property type="molecule type" value="Genomic_DNA"/>
</dbReference>
<evidence type="ECO:0000313" key="3">
    <source>
        <dbReference type="EMBL" id="CAI6343688.1"/>
    </source>
</evidence>